<dbReference type="Gene3D" id="2.60.120.10">
    <property type="entry name" value="Jelly Rolls"/>
    <property type="match status" value="1"/>
</dbReference>
<proteinExistence type="inferred from homology"/>
<protein>
    <recommendedName>
        <fullName evidence="4 5">dTDP-4-dehydrorhamnose 3,5-epimerase</fullName>
        <ecNumber evidence="3 5">5.1.3.13</ecNumber>
    </recommendedName>
    <alternativeName>
        <fullName evidence="5">Thymidine diphospho-4-keto-rhamnose 3,5-epimerase</fullName>
    </alternativeName>
</protein>
<comment type="function">
    <text evidence="2 5">Catalyzes the epimerization of the C3' and C5'positions of dTDP-6-deoxy-D-xylo-4-hexulose, forming dTDP-6-deoxy-L-lyxo-4-hexulose.</text>
</comment>
<comment type="pathway">
    <text evidence="5">Carbohydrate biosynthesis; dTDP-L-rhamnose biosynthesis.</text>
</comment>
<comment type="subunit">
    <text evidence="5">Homodimer.</text>
</comment>
<name>A0ABT8L3U4_9BACT</name>
<dbReference type="GO" id="GO:0008830">
    <property type="term" value="F:dTDP-4-dehydrorhamnose 3,5-epimerase activity"/>
    <property type="evidence" value="ECO:0007669"/>
    <property type="project" value="UniProtKB-EC"/>
</dbReference>
<dbReference type="NCBIfam" id="TIGR01221">
    <property type="entry name" value="rmlC"/>
    <property type="match status" value="1"/>
</dbReference>
<evidence type="ECO:0000313" key="6">
    <source>
        <dbReference type="EMBL" id="MDN5211691.1"/>
    </source>
</evidence>
<gene>
    <name evidence="6" type="primary">rfbC</name>
    <name evidence="6" type="ORF">QQ020_06505</name>
</gene>
<dbReference type="EC" id="5.1.3.13" evidence="3 5"/>
<keyword evidence="7" id="KW-1185">Reference proteome</keyword>
<keyword evidence="5 6" id="KW-0413">Isomerase</keyword>
<accession>A0ABT8L3U4</accession>
<dbReference type="PANTHER" id="PTHR21047">
    <property type="entry name" value="DTDP-6-DEOXY-D-GLUCOSE-3,5 EPIMERASE"/>
    <property type="match status" value="1"/>
</dbReference>
<dbReference type="Pfam" id="PF00908">
    <property type="entry name" value="dTDP_sugar_isom"/>
    <property type="match status" value="1"/>
</dbReference>
<reference evidence="6" key="1">
    <citation type="submission" date="2023-06" db="EMBL/GenBank/DDBJ databases">
        <title>Genomic of Agaribacillus aureum.</title>
        <authorList>
            <person name="Wang G."/>
        </authorList>
    </citation>
    <scope>NUCLEOTIDE SEQUENCE</scope>
    <source>
        <strain evidence="6">BMA12</strain>
    </source>
</reference>
<comment type="catalytic activity">
    <reaction evidence="1 5">
        <text>dTDP-4-dehydro-6-deoxy-alpha-D-glucose = dTDP-4-dehydro-beta-L-rhamnose</text>
        <dbReference type="Rhea" id="RHEA:16969"/>
        <dbReference type="ChEBI" id="CHEBI:57649"/>
        <dbReference type="ChEBI" id="CHEBI:62830"/>
        <dbReference type="EC" id="5.1.3.13"/>
    </reaction>
</comment>
<dbReference type="SUPFAM" id="SSF51182">
    <property type="entry name" value="RmlC-like cupins"/>
    <property type="match status" value="1"/>
</dbReference>
<dbReference type="InterPro" id="IPR011051">
    <property type="entry name" value="RmlC_Cupin_sf"/>
</dbReference>
<dbReference type="RefSeq" id="WP_346757021.1">
    <property type="nucleotide sequence ID" value="NZ_JAUJEB010000001.1"/>
</dbReference>
<organism evidence="6 7">
    <name type="scientific">Agaribacillus aureus</name>
    <dbReference type="NCBI Taxonomy" id="3051825"/>
    <lineage>
        <taxon>Bacteria</taxon>
        <taxon>Pseudomonadati</taxon>
        <taxon>Bacteroidota</taxon>
        <taxon>Cytophagia</taxon>
        <taxon>Cytophagales</taxon>
        <taxon>Splendidivirgaceae</taxon>
        <taxon>Agaribacillus</taxon>
    </lineage>
</organism>
<dbReference type="CDD" id="cd00438">
    <property type="entry name" value="cupin_RmlC"/>
    <property type="match status" value="1"/>
</dbReference>
<evidence type="ECO:0000256" key="2">
    <source>
        <dbReference type="ARBA" id="ARBA00001997"/>
    </source>
</evidence>
<evidence type="ECO:0000313" key="7">
    <source>
        <dbReference type="Proteomes" id="UP001172083"/>
    </source>
</evidence>
<evidence type="ECO:0000256" key="1">
    <source>
        <dbReference type="ARBA" id="ARBA00001298"/>
    </source>
</evidence>
<dbReference type="Proteomes" id="UP001172083">
    <property type="component" value="Unassembled WGS sequence"/>
</dbReference>
<dbReference type="InterPro" id="IPR000888">
    <property type="entry name" value="RmlC-like"/>
</dbReference>
<comment type="similarity">
    <text evidence="5">Belongs to the dTDP-4-dehydrorhamnose 3,5-epimerase family.</text>
</comment>
<sequence length="185" mass="21225">MNVIKTTIDDLVIVEPTLFNDSRGYFFESYNEKKLYALGIQTKFVQDNQSKSCYGVIRGLHYQIYPHAQSKLVRVLSGKILDVCVDLRENSPSYGQHEAIILSSENQRQLFIPKGFAHGFSVLSDEAVVLYKADEWYHPESERGIAFDDPSLKIAWQVDPDKRLVSDKDKILPTLEEAELNFQNH</sequence>
<evidence type="ECO:0000256" key="4">
    <source>
        <dbReference type="ARBA" id="ARBA00019595"/>
    </source>
</evidence>
<comment type="caution">
    <text evidence="6">The sequence shown here is derived from an EMBL/GenBank/DDBJ whole genome shotgun (WGS) entry which is preliminary data.</text>
</comment>
<evidence type="ECO:0000256" key="3">
    <source>
        <dbReference type="ARBA" id="ARBA00012098"/>
    </source>
</evidence>
<evidence type="ECO:0000256" key="5">
    <source>
        <dbReference type="RuleBase" id="RU364069"/>
    </source>
</evidence>
<dbReference type="PANTHER" id="PTHR21047:SF2">
    <property type="entry name" value="THYMIDINE DIPHOSPHO-4-KETO-RHAMNOSE 3,5-EPIMERASE"/>
    <property type="match status" value="1"/>
</dbReference>
<dbReference type="EMBL" id="JAUJEB010000001">
    <property type="protein sequence ID" value="MDN5211691.1"/>
    <property type="molecule type" value="Genomic_DNA"/>
</dbReference>
<dbReference type="InterPro" id="IPR014710">
    <property type="entry name" value="RmlC-like_jellyroll"/>
</dbReference>